<reference evidence="10 11" key="1">
    <citation type="journal article" date="2018" name="Biotechnol. Adv.">
        <title>Improved genomic resources and new bioinformatic workflow for the carcinogenic parasite Clonorchis sinensis: Biotechnological implications.</title>
        <authorList>
            <person name="Wang D."/>
            <person name="Korhonen P.K."/>
            <person name="Gasser R.B."/>
            <person name="Young N.D."/>
        </authorList>
    </citation>
    <scope>NUCLEOTIDE SEQUENCE [LARGE SCALE GENOMIC DNA]</scope>
    <source>
        <strain evidence="10">Cs-k2</strain>
    </source>
</reference>
<evidence type="ECO:0000313" key="11">
    <source>
        <dbReference type="Proteomes" id="UP000286415"/>
    </source>
</evidence>
<evidence type="ECO:0000256" key="5">
    <source>
        <dbReference type="ARBA" id="ARBA00022801"/>
    </source>
</evidence>
<name>A0A419PUT4_CLOSI</name>
<dbReference type="FunCoup" id="A0A419PUT4">
    <property type="interactions" value="776"/>
</dbReference>
<dbReference type="InterPro" id="IPR023128">
    <property type="entry name" value="Prot_N_Gln_amidohydro_ab_roll"/>
</dbReference>
<evidence type="ECO:0000256" key="6">
    <source>
        <dbReference type="ARBA" id="ARBA00029677"/>
    </source>
</evidence>
<comment type="subunit">
    <text evidence="2 8">Monomer.</text>
</comment>
<organism evidence="10 11">
    <name type="scientific">Clonorchis sinensis</name>
    <name type="common">Chinese liver fluke</name>
    <dbReference type="NCBI Taxonomy" id="79923"/>
    <lineage>
        <taxon>Eukaryota</taxon>
        <taxon>Metazoa</taxon>
        <taxon>Spiralia</taxon>
        <taxon>Lophotrochozoa</taxon>
        <taxon>Platyhelminthes</taxon>
        <taxon>Trematoda</taxon>
        <taxon>Digenea</taxon>
        <taxon>Opisthorchiida</taxon>
        <taxon>Opisthorchiata</taxon>
        <taxon>Opisthorchiidae</taxon>
        <taxon>Clonorchis</taxon>
    </lineage>
</organism>
<reference evidence="10 11" key="2">
    <citation type="journal article" date="2021" name="Genomics">
        <title>High-quality reference genome for Clonorchis sinensis.</title>
        <authorList>
            <person name="Young N.D."/>
            <person name="Stroehlein A.J."/>
            <person name="Kinkar L."/>
            <person name="Wang T."/>
            <person name="Sohn W.M."/>
            <person name="Chang B.C.H."/>
            <person name="Kaur P."/>
            <person name="Weisz D."/>
            <person name="Dudchenko O."/>
            <person name="Aiden E.L."/>
            <person name="Korhonen P.K."/>
            <person name="Gasser R.B."/>
        </authorList>
    </citation>
    <scope>NUCLEOTIDE SEQUENCE [LARGE SCALE GENOMIC DNA]</scope>
    <source>
        <strain evidence="10">Cs-k2</strain>
    </source>
</reference>
<dbReference type="InterPro" id="IPR039733">
    <property type="entry name" value="NTAQ1"/>
</dbReference>
<dbReference type="PANTHER" id="PTHR13035:SF0">
    <property type="entry name" value="PROTEIN N-TERMINAL GLUTAMINE AMIDOHYDROLASE"/>
    <property type="match status" value="1"/>
</dbReference>
<evidence type="ECO:0000256" key="7">
    <source>
        <dbReference type="ARBA" id="ARBA00048768"/>
    </source>
</evidence>
<evidence type="ECO:0000256" key="4">
    <source>
        <dbReference type="ARBA" id="ARBA00021247"/>
    </source>
</evidence>
<dbReference type="GO" id="GO:0005829">
    <property type="term" value="C:cytosol"/>
    <property type="evidence" value="ECO:0007669"/>
    <property type="project" value="TreeGrafter"/>
</dbReference>
<dbReference type="PANTHER" id="PTHR13035">
    <property type="entry name" value="PROTEIN N-TERMINAL GLUTAMINE AMIDOHYDROLASE"/>
    <property type="match status" value="1"/>
</dbReference>
<dbReference type="Gene3D" id="3.10.620.10">
    <property type="entry name" value="Protein N-terminal glutamine amidohydrolase, alpha beta roll"/>
    <property type="match status" value="1"/>
</dbReference>
<dbReference type="Proteomes" id="UP000286415">
    <property type="component" value="Unassembled WGS sequence"/>
</dbReference>
<keyword evidence="5 8" id="KW-0378">Hydrolase</keyword>
<accession>A0A419PUT4</accession>
<keyword evidence="11" id="KW-1185">Reference proteome</keyword>
<dbReference type="InterPro" id="IPR037132">
    <property type="entry name" value="N_Gln_amidohydro_ab_roll_sf"/>
</dbReference>
<dbReference type="EMBL" id="NIRI02000010">
    <property type="protein sequence ID" value="KAG5453736.1"/>
    <property type="molecule type" value="Genomic_DNA"/>
</dbReference>
<dbReference type="InParanoid" id="A0A419PUT4"/>
<protein>
    <recommendedName>
        <fullName evidence="4 8">Protein N-terminal glutamine amidohydrolase</fullName>
        <ecNumber evidence="3 8">3.5.1.122</ecNumber>
    </recommendedName>
    <alternativeName>
        <fullName evidence="6 8">Protein NH2-terminal glutamine deamidase</fullName>
    </alternativeName>
</protein>
<evidence type="ECO:0000313" key="10">
    <source>
        <dbReference type="EMBL" id="KAG5453736.1"/>
    </source>
</evidence>
<comment type="function">
    <text evidence="8">Mediates the side-chain deamidation of N-terminal glutamine residues to glutamate, an important step in N-end rule pathway of protein degradation. Conversion of the resulting N-terminal glutamine to glutamate renders the protein susceptible to arginylation, polyubiquitination and degradation as specified by the N-end rule. Does not act on substrates with internal or C-terminal glutamine and does not act on non-glutamine residues in any position.</text>
</comment>
<dbReference type="EC" id="3.5.1.122" evidence="3 8"/>
<sequence>MPQFRSSMIWGGGVDSCALEAPECRGTTEKSLSCSTLSVPNCHATKRKHEVWDTARLPKPRKGRVRTMDIPVWAPWQYLSPRTTMILTTNSNLMPHRSLCGVTGQSNATCTDDPQSWCSLTSREENARRNSLVLTDAVFSGQTEENVYLLLEKLMKQSDSGAFNVVFVSNSNATVALFGQRRGDPFHNYVIVWDYHVFLIHSVHNEHWVYDFDAVLEFPSSFADYCVHGLLENEKLPECLRRQYRVVPGSQYLAYFASDRRHMRRSDGEWIAPPPSYDYIRGSQADSPHTLPHYLNMNTRLQSDASCYGLILDEETFFARFT</sequence>
<evidence type="ECO:0000256" key="3">
    <source>
        <dbReference type="ARBA" id="ARBA00012718"/>
    </source>
</evidence>
<dbReference type="GO" id="GO:0008418">
    <property type="term" value="F:protein-N-terminal asparagine amidohydrolase activity"/>
    <property type="evidence" value="ECO:0007669"/>
    <property type="project" value="UniProtKB-UniRule"/>
</dbReference>
<evidence type="ECO:0000256" key="2">
    <source>
        <dbReference type="ARBA" id="ARBA00011245"/>
    </source>
</evidence>
<gene>
    <name evidence="10" type="ORF">CSKR_102359</name>
</gene>
<proteinExistence type="inferred from homology"/>
<comment type="catalytic activity">
    <reaction evidence="7 8">
        <text>N-terminal L-glutaminyl-[protein] + H2O = N-terminal L-glutamyl-[protein] + NH4(+)</text>
        <dbReference type="Rhea" id="RHEA:50680"/>
        <dbReference type="Rhea" id="RHEA-COMP:12668"/>
        <dbReference type="Rhea" id="RHEA-COMP:12777"/>
        <dbReference type="ChEBI" id="CHEBI:15377"/>
        <dbReference type="ChEBI" id="CHEBI:28938"/>
        <dbReference type="ChEBI" id="CHEBI:64721"/>
        <dbReference type="ChEBI" id="CHEBI:64722"/>
        <dbReference type="EC" id="3.5.1.122"/>
    </reaction>
</comment>
<dbReference type="GO" id="GO:0005634">
    <property type="term" value="C:nucleus"/>
    <property type="evidence" value="ECO:0007669"/>
    <property type="project" value="TreeGrafter"/>
</dbReference>
<dbReference type="STRING" id="79923.A0A419PUT4"/>
<evidence type="ECO:0000259" key="9">
    <source>
        <dbReference type="Pfam" id="PF09764"/>
    </source>
</evidence>
<dbReference type="Pfam" id="PF09764">
    <property type="entry name" value="Nt_Gln_amidase"/>
    <property type="match status" value="1"/>
</dbReference>
<dbReference type="GO" id="GO:0070773">
    <property type="term" value="F:protein-N-terminal glutamine amidohydrolase activity"/>
    <property type="evidence" value="ECO:0007669"/>
    <property type="project" value="UniProtKB-UniRule"/>
</dbReference>
<feature type="domain" description="Protein N-terminal glutamine amidohydrolase alpha beta roll" evidence="9">
    <location>
        <begin position="143"/>
        <end position="320"/>
    </location>
</feature>
<dbReference type="OrthoDB" id="191192at2759"/>
<comment type="caution">
    <text evidence="10">The sequence shown here is derived from an EMBL/GenBank/DDBJ whole genome shotgun (WGS) entry which is preliminary data.</text>
</comment>
<dbReference type="AlphaFoldDB" id="A0A419PUT4"/>
<comment type="similarity">
    <text evidence="1 8">Belongs to the NTAQ1 family.</text>
</comment>
<evidence type="ECO:0000256" key="8">
    <source>
        <dbReference type="RuleBase" id="RU367082"/>
    </source>
</evidence>
<evidence type="ECO:0000256" key="1">
    <source>
        <dbReference type="ARBA" id="ARBA00008985"/>
    </source>
</evidence>